<dbReference type="EMBL" id="JAMZEB010000002">
    <property type="protein sequence ID" value="MCP2359980.1"/>
    <property type="molecule type" value="Genomic_DNA"/>
</dbReference>
<accession>A0A9X2K527</accession>
<protein>
    <submittedName>
        <fullName evidence="2">Uncharacterized protein</fullName>
    </submittedName>
</protein>
<dbReference type="Proteomes" id="UP001139648">
    <property type="component" value="Unassembled WGS sequence"/>
</dbReference>
<feature type="region of interest" description="Disordered" evidence="1">
    <location>
        <begin position="191"/>
        <end position="275"/>
    </location>
</feature>
<reference evidence="2" key="1">
    <citation type="submission" date="2022-06" db="EMBL/GenBank/DDBJ databases">
        <title>Sequencing the genomes of 1000 actinobacteria strains.</title>
        <authorList>
            <person name="Klenk H.-P."/>
        </authorList>
    </citation>
    <scope>NUCLEOTIDE SEQUENCE</scope>
    <source>
        <strain evidence="2">DSM 46694</strain>
    </source>
</reference>
<feature type="compositionally biased region" description="Low complexity" evidence="1">
    <location>
        <begin position="35"/>
        <end position="54"/>
    </location>
</feature>
<keyword evidence="3" id="KW-1185">Reference proteome</keyword>
<evidence type="ECO:0000313" key="3">
    <source>
        <dbReference type="Proteomes" id="UP001139648"/>
    </source>
</evidence>
<proteinExistence type="predicted"/>
<evidence type="ECO:0000313" key="2">
    <source>
        <dbReference type="EMBL" id="MCP2359980.1"/>
    </source>
</evidence>
<feature type="region of interest" description="Disordered" evidence="1">
    <location>
        <begin position="1"/>
        <end position="55"/>
    </location>
</feature>
<comment type="caution">
    <text evidence="2">The sequence shown here is derived from an EMBL/GenBank/DDBJ whole genome shotgun (WGS) entry which is preliminary data.</text>
</comment>
<evidence type="ECO:0000256" key="1">
    <source>
        <dbReference type="SAM" id="MobiDB-lite"/>
    </source>
</evidence>
<gene>
    <name evidence="2" type="ORF">HD597_007000</name>
</gene>
<sequence length="275" mass="30201">MAEPHRHGPSRRPGRLAVAADGEVPAPEAGERRTPAATWRPPRSAQRPSPSMARTWCTTRDPAFLADSASTYPVTMAVIDDDRYECEIDAPSSTYCPDGVNAPYGGEPMYTFLTDSTYPDSWSSFNLDRLLVGRSNGGDVRWQQLRPVPAAREERPVLRFEDRVRGPGPVEPLLQRLWALRRVGHYRPACHLRRGRAGGPGGHRSKAPPGLRTPAPGRPAGQSRHVRHGGRPCRQVLRRRHHADDNGGSRVAPRWTGGREDGGRTSQGAPTPCPS</sequence>
<feature type="compositionally biased region" description="Basic residues" evidence="1">
    <location>
        <begin position="224"/>
        <end position="241"/>
    </location>
</feature>
<name>A0A9X2K527_9ACTN</name>
<dbReference type="AlphaFoldDB" id="A0A9X2K527"/>
<organism evidence="2 3">
    <name type="scientific">Nonomuraea thailandensis</name>
    <dbReference type="NCBI Taxonomy" id="1188745"/>
    <lineage>
        <taxon>Bacteria</taxon>
        <taxon>Bacillati</taxon>
        <taxon>Actinomycetota</taxon>
        <taxon>Actinomycetes</taxon>
        <taxon>Streptosporangiales</taxon>
        <taxon>Streptosporangiaceae</taxon>
        <taxon>Nonomuraea</taxon>
    </lineage>
</organism>